<name>A0A090QKM5_9GAMM</name>
<evidence type="ECO:0000313" key="1">
    <source>
        <dbReference type="EMBL" id="GAL02369.1"/>
    </source>
</evidence>
<protein>
    <submittedName>
        <fullName evidence="1">Uncharacterized protein</fullName>
    </submittedName>
</protein>
<evidence type="ECO:0000313" key="2">
    <source>
        <dbReference type="Proteomes" id="UP000029227"/>
    </source>
</evidence>
<accession>A0A090QKM5</accession>
<dbReference type="Proteomes" id="UP000029227">
    <property type="component" value="Unassembled WGS sequence"/>
</dbReference>
<dbReference type="AlphaFoldDB" id="A0A090QKM5"/>
<dbReference type="STRING" id="754436.JCM19237_5262"/>
<reference evidence="1 2" key="1">
    <citation type="journal article" date="2014" name="Genome Announc.">
        <title>Draft Genome Sequences of Two Vibrionaceae Species, Vibrio ponticus C121 and Photobacterium aphoticum C119, Isolated as Coral Reef Microbiota.</title>
        <authorList>
            <person name="Al-saari N."/>
            <person name="Meirelles P.M."/>
            <person name="Mino S."/>
            <person name="Suda W."/>
            <person name="Oshima K."/>
            <person name="Hattori M."/>
            <person name="Ohkuma M."/>
            <person name="Thompson F.L."/>
            <person name="Gomez-Gil B."/>
            <person name="Sawabe T."/>
            <person name="Sawabe T."/>
        </authorList>
    </citation>
    <scope>NUCLEOTIDE SEQUENCE [LARGE SCALE GENOMIC DNA]</scope>
    <source>
        <strain evidence="1 2">JCM 19237</strain>
    </source>
</reference>
<organism evidence="1 2">
    <name type="scientific">Photobacterium aphoticum</name>
    <dbReference type="NCBI Taxonomy" id="754436"/>
    <lineage>
        <taxon>Bacteria</taxon>
        <taxon>Pseudomonadati</taxon>
        <taxon>Pseudomonadota</taxon>
        <taxon>Gammaproteobacteria</taxon>
        <taxon>Vibrionales</taxon>
        <taxon>Vibrionaceae</taxon>
        <taxon>Photobacterium</taxon>
    </lineage>
</organism>
<proteinExistence type="predicted"/>
<comment type="caution">
    <text evidence="1">The sequence shown here is derived from an EMBL/GenBank/DDBJ whole genome shotgun (WGS) entry which is preliminary data.</text>
</comment>
<gene>
    <name evidence="1" type="ORF">JCM19237_5262</name>
</gene>
<dbReference type="EMBL" id="BBMN01000001">
    <property type="protein sequence ID" value="GAL02369.1"/>
    <property type="molecule type" value="Genomic_DNA"/>
</dbReference>
<sequence length="49" mass="5812">MERYSYILSVGTIIKQYIGNALCDMFYQKLFLRIAYSFCHGKRADKKAR</sequence>